<dbReference type="Proteomes" id="UP000237347">
    <property type="component" value="Unassembled WGS sequence"/>
</dbReference>
<dbReference type="GO" id="GO:0016020">
    <property type="term" value="C:membrane"/>
    <property type="evidence" value="ECO:0007669"/>
    <property type="project" value="UniProtKB-SubCell"/>
</dbReference>
<feature type="transmembrane region" description="Helical" evidence="6">
    <location>
        <begin position="47"/>
        <end position="69"/>
    </location>
</feature>
<keyword evidence="4 6" id="KW-1133">Transmembrane helix</keyword>
<dbReference type="GO" id="GO:0005737">
    <property type="term" value="C:cytoplasm"/>
    <property type="evidence" value="ECO:0007669"/>
    <property type="project" value="TreeGrafter"/>
</dbReference>
<accession>A0AAW0LV47</accession>
<feature type="non-terminal residue" evidence="7">
    <location>
        <position position="127"/>
    </location>
</feature>
<evidence type="ECO:0000256" key="2">
    <source>
        <dbReference type="ARBA" id="ARBA00006824"/>
    </source>
</evidence>
<dbReference type="PANTHER" id="PTHR11266:SF91">
    <property type="entry name" value="EXPRESSED PROTEIN"/>
    <property type="match status" value="1"/>
</dbReference>
<reference evidence="7 8" key="1">
    <citation type="journal article" date="2018" name="Sci. Data">
        <title>The draft genome sequence of cork oak.</title>
        <authorList>
            <person name="Ramos A.M."/>
            <person name="Usie A."/>
            <person name="Barbosa P."/>
            <person name="Barros P.M."/>
            <person name="Capote T."/>
            <person name="Chaves I."/>
            <person name="Simoes F."/>
            <person name="Abreu I."/>
            <person name="Carrasquinho I."/>
            <person name="Faro C."/>
            <person name="Guimaraes J.B."/>
            <person name="Mendonca D."/>
            <person name="Nobrega F."/>
            <person name="Rodrigues L."/>
            <person name="Saibo N.J.M."/>
            <person name="Varela M.C."/>
            <person name="Egas C."/>
            <person name="Matos J."/>
            <person name="Miguel C.M."/>
            <person name="Oliveira M.M."/>
            <person name="Ricardo C.P."/>
            <person name="Goncalves S."/>
        </authorList>
    </citation>
    <scope>NUCLEOTIDE SEQUENCE [LARGE SCALE GENOMIC DNA]</scope>
    <source>
        <strain evidence="8">cv. HL8</strain>
    </source>
</reference>
<organism evidence="7 8">
    <name type="scientific">Quercus suber</name>
    <name type="common">Cork oak</name>
    <dbReference type="NCBI Taxonomy" id="58331"/>
    <lineage>
        <taxon>Eukaryota</taxon>
        <taxon>Viridiplantae</taxon>
        <taxon>Streptophyta</taxon>
        <taxon>Embryophyta</taxon>
        <taxon>Tracheophyta</taxon>
        <taxon>Spermatophyta</taxon>
        <taxon>Magnoliopsida</taxon>
        <taxon>eudicotyledons</taxon>
        <taxon>Gunneridae</taxon>
        <taxon>Pentapetalae</taxon>
        <taxon>rosids</taxon>
        <taxon>fabids</taxon>
        <taxon>Fagales</taxon>
        <taxon>Fagaceae</taxon>
        <taxon>Quercus</taxon>
    </lineage>
</organism>
<evidence type="ECO:0000256" key="1">
    <source>
        <dbReference type="ARBA" id="ARBA00004141"/>
    </source>
</evidence>
<comment type="caution">
    <text evidence="7">The sequence shown here is derived from an EMBL/GenBank/DDBJ whole genome shotgun (WGS) entry which is preliminary data.</text>
</comment>
<feature type="transmembrane region" description="Helical" evidence="6">
    <location>
        <begin position="16"/>
        <end position="35"/>
    </location>
</feature>
<evidence type="ECO:0000256" key="5">
    <source>
        <dbReference type="ARBA" id="ARBA00023136"/>
    </source>
</evidence>
<dbReference type="AlphaFoldDB" id="A0AAW0LV47"/>
<evidence type="ECO:0000256" key="3">
    <source>
        <dbReference type="ARBA" id="ARBA00022692"/>
    </source>
</evidence>
<keyword evidence="5 6" id="KW-0472">Membrane</keyword>
<proteinExistence type="inferred from homology"/>
<comment type="subcellular location">
    <subcellularLocation>
        <location evidence="1">Membrane</location>
        <topology evidence="1">Multi-pass membrane protein</topology>
    </subcellularLocation>
</comment>
<dbReference type="InterPro" id="IPR007248">
    <property type="entry name" value="Mpv17_PMP22"/>
</dbReference>
<evidence type="ECO:0000256" key="4">
    <source>
        <dbReference type="ARBA" id="ARBA00022989"/>
    </source>
</evidence>
<gene>
    <name evidence="7" type="ORF">CFP56_030167</name>
</gene>
<keyword evidence="8" id="KW-1185">Reference proteome</keyword>
<evidence type="ECO:0000313" key="7">
    <source>
        <dbReference type="EMBL" id="KAK7854948.1"/>
    </source>
</evidence>
<protein>
    <submittedName>
        <fullName evidence="7">Pxmp2/4 family protein 4</fullName>
    </submittedName>
</protein>
<evidence type="ECO:0000256" key="6">
    <source>
        <dbReference type="RuleBase" id="RU363053"/>
    </source>
</evidence>
<keyword evidence="3 6" id="KW-0812">Transmembrane</keyword>
<comment type="similarity">
    <text evidence="2 6">Belongs to the peroxisomal membrane protein PXMP2/4 family.</text>
</comment>
<dbReference type="EMBL" id="PKMF04000050">
    <property type="protein sequence ID" value="KAK7854948.1"/>
    <property type="molecule type" value="Genomic_DNA"/>
</dbReference>
<sequence length="127" mass="14812">MWTLLSDHDWIRALRMTSYGFLFYGPGSYAWYQYLDYALPKQTVENLILKIVLNQIVLGPTVIAVVFAWNNLWQGKLSQLPEKYQKDALPTLLFVPLQARVAFMCLGSIFWNFCLSSTMSKWNLDHQ</sequence>
<feature type="transmembrane region" description="Helical" evidence="6">
    <location>
        <begin position="89"/>
        <end position="113"/>
    </location>
</feature>
<evidence type="ECO:0000313" key="8">
    <source>
        <dbReference type="Proteomes" id="UP000237347"/>
    </source>
</evidence>
<dbReference type="PANTHER" id="PTHR11266">
    <property type="entry name" value="PEROXISOMAL MEMBRANE PROTEIN 2, PXMP2 MPV17"/>
    <property type="match status" value="1"/>
</dbReference>
<name>A0AAW0LV47_QUESU</name>